<evidence type="ECO:0000313" key="4">
    <source>
        <dbReference type="Proteomes" id="UP000054988"/>
    </source>
</evidence>
<sequence>MAKGKNLNPADAYRKQQRKKELKKAKRSKARDFALVKKDTRDIEDEIEKLEGLEKPSADDKARLTSLKSELEHINKKKEEYVKEHPEQRRLVYRPRRDKNEGDKPQEQIVMPKKRNYFNKNGLPRHPERSIYYDPVFNPKGVAPPGMPYMERPLLPGEIDSETSESGSEDDDDIAMPEGPPPDLPGVEVAVESDDDIPMPEGPAPGEEAEDNETPFPPPLPLSNIPHPAGMSPPLPGVPSAAGLSNTFGIPPPPPGPPPLGFPAPSAGFPGGIPPPPPPPGLGSNFPPFAPNLPPGVTPPPFPPQAFQMLPGMPAPPPGFYPRQKSASAMQDPLSSMPHQTYQAHRANKLAGHPSLPARPTAAAATISAEPELRDFKKEATAFVPTTLKRKKTQGPASRVNAAPGVEPESTDANDAAVGPARPDLLSTIQNQFGLPPSGTTSEPSGKKRKVEESKLKKKDDYEKFMEEMGDILNAS</sequence>
<feature type="region of interest" description="Disordered" evidence="1">
    <location>
        <begin position="387"/>
        <end position="462"/>
    </location>
</feature>
<dbReference type="eggNOG" id="KOG4672">
    <property type="taxonomic scope" value="Eukaryota"/>
</dbReference>
<feature type="compositionally biased region" description="Basic and acidic residues" evidence="1">
    <location>
        <begin position="450"/>
        <end position="462"/>
    </location>
</feature>
<dbReference type="Pfam" id="PF09429">
    <property type="entry name" value="Wbp11"/>
    <property type="match status" value="1"/>
</dbReference>
<reference evidence="3 4" key="1">
    <citation type="submission" date="2015-12" db="EMBL/GenBank/DDBJ databases">
        <title>Draft genome sequence of Moniliophthora roreri, the causal agent of frosty pod rot of cacao.</title>
        <authorList>
            <person name="Aime M.C."/>
            <person name="Diaz-Valderrama J.R."/>
            <person name="Kijpornyongpan T."/>
            <person name="Phillips-Mora W."/>
        </authorList>
    </citation>
    <scope>NUCLEOTIDE SEQUENCE [LARGE SCALE GENOMIC DNA]</scope>
    <source>
        <strain evidence="3 4">MCA 2952</strain>
    </source>
</reference>
<proteinExistence type="predicted"/>
<protein>
    <recommendedName>
        <fullName evidence="2">Wbp11/ELF5/Saf1 N-terminal domain-containing protein</fullName>
    </recommendedName>
</protein>
<comment type="caution">
    <text evidence="3">The sequence shown here is derived from an EMBL/GenBank/DDBJ whole genome shotgun (WGS) entry which is preliminary data.</text>
</comment>
<feature type="region of interest" description="Disordered" evidence="1">
    <location>
        <begin position="78"/>
        <end position="343"/>
    </location>
</feature>
<evidence type="ECO:0000313" key="3">
    <source>
        <dbReference type="EMBL" id="KTB37453.1"/>
    </source>
</evidence>
<feature type="compositionally biased region" description="Polar residues" evidence="1">
    <location>
        <begin position="325"/>
        <end position="343"/>
    </location>
</feature>
<dbReference type="Proteomes" id="UP000054988">
    <property type="component" value="Unassembled WGS sequence"/>
</dbReference>
<dbReference type="InterPro" id="IPR019007">
    <property type="entry name" value="Wbp11/ELF5/Saf1_N"/>
</dbReference>
<feature type="region of interest" description="Disordered" evidence="1">
    <location>
        <begin position="1"/>
        <end position="30"/>
    </location>
</feature>
<dbReference type="EMBL" id="LATX01001846">
    <property type="protein sequence ID" value="KTB37453.1"/>
    <property type="molecule type" value="Genomic_DNA"/>
</dbReference>
<dbReference type="Pfam" id="PF12622">
    <property type="entry name" value="NpwBP"/>
    <property type="match status" value="1"/>
</dbReference>
<feature type="compositionally biased region" description="Acidic residues" evidence="1">
    <location>
        <begin position="159"/>
        <end position="175"/>
    </location>
</feature>
<feature type="compositionally biased region" description="Polar residues" evidence="1">
    <location>
        <begin position="427"/>
        <end position="444"/>
    </location>
</feature>
<feature type="compositionally biased region" description="Pro residues" evidence="1">
    <location>
        <begin position="288"/>
        <end position="304"/>
    </location>
</feature>
<evidence type="ECO:0000256" key="1">
    <source>
        <dbReference type="SAM" id="MobiDB-lite"/>
    </source>
</evidence>
<feature type="compositionally biased region" description="Basic and acidic residues" evidence="1">
    <location>
        <begin position="78"/>
        <end position="90"/>
    </location>
</feature>
<feature type="region of interest" description="Disordered" evidence="1">
    <location>
        <begin position="351"/>
        <end position="370"/>
    </location>
</feature>
<dbReference type="GO" id="GO:0006396">
    <property type="term" value="P:RNA processing"/>
    <property type="evidence" value="ECO:0007669"/>
    <property type="project" value="InterPro"/>
</dbReference>
<dbReference type="AlphaFoldDB" id="A0A0W0FMB6"/>
<gene>
    <name evidence="3" type="ORF">WG66_9937</name>
</gene>
<organism evidence="3 4">
    <name type="scientific">Moniliophthora roreri</name>
    <name type="common">Frosty pod rot fungus</name>
    <name type="synonym">Monilia roreri</name>
    <dbReference type="NCBI Taxonomy" id="221103"/>
    <lineage>
        <taxon>Eukaryota</taxon>
        <taxon>Fungi</taxon>
        <taxon>Dikarya</taxon>
        <taxon>Basidiomycota</taxon>
        <taxon>Agaricomycotina</taxon>
        <taxon>Agaricomycetes</taxon>
        <taxon>Agaricomycetidae</taxon>
        <taxon>Agaricales</taxon>
        <taxon>Marasmiineae</taxon>
        <taxon>Marasmiaceae</taxon>
        <taxon>Moniliophthora</taxon>
    </lineage>
</organism>
<name>A0A0W0FMB6_MONRR</name>
<feature type="domain" description="Wbp11/ELF5/Saf1 N-terminal" evidence="2">
    <location>
        <begin position="4"/>
        <end position="76"/>
    </location>
</feature>
<feature type="compositionally biased region" description="Basic residues" evidence="1">
    <location>
        <begin position="15"/>
        <end position="29"/>
    </location>
</feature>
<feature type="compositionally biased region" description="Pro residues" evidence="1">
    <location>
        <begin position="250"/>
        <end position="262"/>
    </location>
</feature>
<feature type="compositionally biased region" description="Pro residues" evidence="1">
    <location>
        <begin position="272"/>
        <end position="281"/>
    </location>
</feature>
<accession>A0A0W0FMB6</accession>
<feature type="compositionally biased region" description="Low complexity" evidence="1">
    <location>
        <begin position="354"/>
        <end position="370"/>
    </location>
</feature>
<evidence type="ECO:0000259" key="2">
    <source>
        <dbReference type="Pfam" id="PF09429"/>
    </source>
</evidence>